<keyword evidence="2" id="KW-1185">Reference proteome</keyword>
<sequence>MAIRVLPSQIIEMLASRRHRLRHFLWHAVRSAWNNPQLTDEVKAFIRDKGWGPPNDRVPLDAKRKLILDNHSGEDFLYMHRQMIKEVSELLDQLEEQSLTFWRSIPKPGGHPDFALPPAWSYDDPSESAATNAAMTARLQRVKSDAYFRDTIVTWEAFYTNPANLAQLSLGALGNLLEMTIHNNLHMRWASVPIGYMPSPNFDDTRDIDPKWDATSYDYLGDTNSSHVNPIFWYLHGWVDSRIDRWAAANRVSEIACIGTWTGKLEEGWTHGAPEALTASVRREAMGGHAHGHAGHEQDGEDIREMEAIVRKLGSCKVIRNFYDVLRDPK</sequence>
<name>W6S3Z4_9HYPH</name>
<dbReference type="Proteomes" id="UP000019443">
    <property type="component" value="Plasmid pLPU83c"/>
</dbReference>
<dbReference type="RefSeq" id="WP_051509113.1">
    <property type="nucleotide sequence ID" value="NZ_ATTO01000009.1"/>
</dbReference>
<dbReference type="InterPro" id="IPR008922">
    <property type="entry name" value="Di-copper_centre_dom_sf"/>
</dbReference>
<protein>
    <submittedName>
        <fullName evidence="1">Uncharacterized protein</fullName>
    </submittedName>
</protein>
<dbReference type="HOGENOM" id="CLU_841658_0_0_5"/>
<dbReference type="PATRIC" id="fig|348824.6.peg.5218"/>
<organism evidence="1 2">
    <name type="scientific">Rhizobium favelukesii</name>
    <dbReference type="NCBI Taxonomy" id="348824"/>
    <lineage>
        <taxon>Bacteria</taxon>
        <taxon>Pseudomonadati</taxon>
        <taxon>Pseudomonadota</taxon>
        <taxon>Alphaproteobacteria</taxon>
        <taxon>Hyphomicrobiales</taxon>
        <taxon>Rhizobiaceae</taxon>
        <taxon>Rhizobium/Agrobacterium group</taxon>
        <taxon>Rhizobium</taxon>
    </lineage>
</organism>
<evidence type="ECO:0000313" key="1">
    <source>
        <dbReference type="EMBL" id="CDM61046.1"/>
    </source>
</evidence>
<dbReference type="SUPFAM" id="SSF48056">
    <property type="entry name" value="Di-copper centre-containing domain"/>
    <property type="match status" value="1"/>
</dbReference>
<proteinExistence type="predicted"/>
<geneLocation type="plasmid" evidence="1 2">
    <name>pLPU83c</name>
</geneLocation>
<dbReference type="EMBL" id="HG916854">
    <property type="protein sequence ID" value="CDM61046.1"/>
    <property type="molecule type" value="Genomic_DNA"/>
</dbReference>
<keyword evidence="1" id="KW-0614">Plasmid</keyword>
<evidence type="ECO:0000313" key="2">
    <source>
        <dbReference type="Proteomes" id="UP000019443"/>
    </source>
</evidence>
<dbReference type="KEGG" id="rhl:LPU83_pLPU83c_0484"/>
<reference evidence="1" key="1">
    <citation type="submission" date="2013-11" db="EMBL/GenBank/DDBJ databases">
        <title>Draft genome sequence of the broad-host-range Rhizobium sp. LPU83 strain, a member of the low-genetic diversity Oregon-like Rhizobium sp. group.</title>
        <authorList>
            <person name="Wibberg D."/>
            <person name="Puehler A."/>
            <person name="Schlueter A."/>
        </authorList>
    </citation>
    <scope>NUCLEOTIDE SEQUENCE [LARGE SCALE GENOMIC DNA]</scope>
    <source>
        <strain evidence="1">LPU83</strain>
        <plasmid evidence="1">pLPU83c</plasmid>
    </source>
</reference>
<dbReference type="AlphaFoldDB" id="W6S3Z4"/>
<dbReference type="Gene3D" id="1.10.1280.10">
    <property type="entry name" value="Di-copper center containing domain from catechol oxidase"/>
    <property type="match status" value="1"/>
</dbReference>
<accession>W6S3Z4</accession>
<gene>
    <name evidence="1" type="primary">pvdP</name>
    <name evidence="1" type="ORF">LPU83_pLPU83c_0484</name>
</gene>